<dbReference type="InterPro" id="IPR020140">
    <property type="entry name" value="Uncharacterised_YusG"/>
</dbReference>
<sequence length="73" mass="8361">MENVNITQKVVAKYDGGRLKLYVDGAMIGEVIETSQGLQHHMNSGYIFNNEQIFQAQNEGWNEVTSFIEDSWH</sequence>
<evidence type="ECO:0000313" key="1">
    <source>
        <dbReference type="EMBL" id="AIC95536.1"/>
    </source>
</evidence>
<dbReference type="PATRIC" id="fig|1246626.3.peg.2962"/>
<proteinExistence type="predicted"/>
<dbReference type="Proteomes" id="UP000027142">
    <property type="component" value="Chromosome"/>
</dbReference>
<accession>A0A060LW98</accession>
<evidence type="ECO:0008006" key="3">
    <source>
        <dbReference type="Google" id="ProtNLM"/>
    </source>
</evidence>
<protein>
    <recommendedName>
        <fullName evidence="3">DUF2553 domain-containing protein</fullName>
    </recommendedName>
</protein>
<organism evidence="1 2">
    <name type="scientific">Shouchella lehensis G1</name>
    <dbReference type="NCBI Taxonomy" id="1246626"/>
    <lineage>
        <taxon>Bacteria</taxon>
        <taxon>Bacillati</taxon>
        <taxon>Bacillota</taxon>
        <taxon>Bacilli</taxon>
        <taxon>Bacillales</taxon>
        <taxon>Bacillaceae</taxon>
        <taxon>Shouchella</taxon>
    </lineage>
</organism>
<dbReference type="HOGENOM" id="CLU_179793_1_0_9"/>
<dbReference type="OrthoDB" id="2876840at2"/>
<dbReference type="RefSeq" id="WP_038482497.1">
    <property type="nucleotide sequence ID" value="NZ_CP003923.1"/>
</dbReference>
<evidence type="ECO:0000313" key="2">
    <source>
        <dbReference type="Proteomes" id="UP000027142"/>
    </source>
</evidence>
<dbReference type="EMBL" id="CP003923">
    <property type="protein sequence ID" value="AIC95536.1"/>
    <property type="molecule type" value="Genomic_DNA"/>
</dbReference>
<name>A0A060LW98_9BACI</name>
<gene>
    <name evidence="1" type="ORF">BleG1_2972</name>
</gene>
<reference evidence="1 2" key="1">
    <citation type="journal article" date="2014" name="Gene">
        <title>A comparative genomic analysis of the alkalitolerant soil bacterium Bacillus lehensis G1.</title>
        <authorList>
            <person name="Noor Y.M."/>
            <person name="Samsulrizal N.H."/>
            <person name="Jema'on N.A."/>
            <person name="Low K.O."/>
            <person name="Ramli A.N."/>
            <person name="Alias N.I."/>
            <person name="Damis S.I."/>
            <person name="Fuzi S.F."/>
            <person name="Isa M.N."/>
            <person name="Murad A.M."/>
            <person name="Raih M.F."/>
            <person name="Bakar F.D."/>
            <person name="Najimudin N."/>
            <person name="Mahadi N.M."/>
            <person name="Illias R.M."/>
        </authorList>
    </citation>
    <scope>NUCLEOTIDE SEQUENCE [LARGE SCALE GENOMIC DNA]</scope>
    <source>
        <strain evidence="1 2">G1</strain>
    </source>
</reference>
<dbReference type="Pfam" id="PF10830">
    <property type="entry name" value="DUF2553"/>
    <property type="match status" value="1"/>
</dbReference>
<dbReference type="KEGG" id="ble:BleG1_2972"/>
<dbReference type="STRING" id="1246626.BleG1_2972"/>
<keyword evidence="2" id="KW-1185">Reference proteome</keyword>
<dbReference type="AlphaFoldDB" id="A0A060LW98"/>